<evidence type="ECO:0000313" key="2">
    <source>
        <dbReference type="Proteomes" id="UP000019141"/>
    </source>
</evidence>
<dbReference type="Gene3D" id="1.20.1290.10">
    <property type="entry name" value="AhpD-like"/>
    <property type="match status" value="1"/>
</dbReference>
<dbReference type="InterPro" id="IPR029032">
    <property type="entry name" value="AhpD-like"/>
</dbReference>
<dbReference type="HOGENOM" id="CLU_115851_1_0_7"/>
<evidence type="ECO:0000313" key="1">
    <source>
        <dbReference type="EMBL" id="ETX02171.1"/>
    </source>
</evidence>
<organism evidence="1 2">
    <name type="scientific">Entotheonella factor</name>
    <dbReference type="NCBI Taxonomy" id="1429438"/>
    <lineage>
        <taxon>Bacteria</taxon>
        <taxon>Pseudomonadati</taxon>
        <taxon>Nitrospinota/Tectimicrobiota group</taxon>
        <taxon>Candidatus Tectimicrobiota</taxon>
        <taxon>Candidatus Entotheonellia</taxon>
        <taxon>Candidatus Entotheonellales</taxon>
        <taxon>Candidatus Entotheonellaceae</taxon>
        <taxon>Candidatus Entotheonella</taxon>
    </lineage>
</organism>
<evidence type="ECO:0008006" key="3">
    <source>
        <dbReference type="Google" id="ProtNLM"/>
    </source>
</evidence>
<comment type="caution">
    <text evidence="1">The sequence shown here is derived from an EMBL/GenBank/DDBJ whole genome shotgun (WGS) entry which is preliminary data.</text>
</comment>
<keyword evidence="2" id="KW-1185">Reference proteome</keyword>
<dbReference type="EMBL" id="AZHW01000170">
    <property type="protein sequence ID" value="ETX02171.1"/>
    <property type="molecule type" value="Genomic_DNA"/>
</dbReference>
<dbReference type="Proteomes" id="UP000019141">
    <property type="component" value="Unassembled WGS sequence"/>
</dbReference>
<accession>W4LWM8</accession>
<gene>
    <name evidence="1" type="ORF">ETSY1_04505</name>
</gene>
<dbReference type="SUPFAM" id="SSF69118">
    <property type="entry name" value="AhpD-like"/>
    <property type="match status" value="1"/>
</dbReference>
<sequence length="160" mass="17213">MTTENTTLLMAGIAPGSRLAEIADRRADIMALTQATQEAVLNPREAGGLSPAERIALACRMARLSGEETLAAHYEKLVPQASRRLAEPAFDGQDDSRLAALLRHVDLVTQSPKDATRDDIAALRDAGIAEADIVRLAELIAFINYQIRVIAGLRLLGEIA</sequence>
<reference evidence="1 2" key="1">
    <citation type="journal article" date="2014" name="Nature">
        <title>An environmental bacterial taxon with a large and distinct metabolic repertoire.</title>
        <authorList>
            <person name="Wilson M.C."/>
            <person name="Mori T."/>
            <person name="Ruckert C."/>
            <person name="Uria A.R."/>
            <person name="Helf M.J."/>
            <person name="Takada K."/>
            <person name="Gernert C."/>
            <person name="Steffens U.A."/>
            <person name="Heycke N."/>
            <person name="Schmitt S."/>
            <person name="Rinke C."/>
            <person name="Helfrich E.J."/>
            <person name="Brachmann A.O."/>
            <person name="Gurgui C."/>
            <person name="Wakimoto T."/>
            <person name="Kracht M."/>
            <person name="Crusemann M."/>
            <person name="Hentschel U."/>
            <person name="Abe I."/>
            <person name="Matsunaga S."/>
            <person name="Kalinowski J."/>
            <person name="Takeyama H."/>
            <person name="Piel J."/>
        </authorList>
    </citation>
    <scope>NUCLEOTIDE SEQUENCE [LARGE SCALE GENOMIC DNA]</scope>
    <source>
        <strain evidence="2">TSY1</strain>
    </source>
</reference>
<proteinExistence type="predicted"/>
<protein>
    <recommendedName>
        <fullName evidence="3">CMD domain protein</fullName>
    </recommendedName>
</protein>
<dbReference type="AlphaFoldDB" id="W4LWM8"/>
<name>W4LWM8_ENTF1</name>